<evidence type="ECO:0000313" key="3">
    <source>
        <dbReference type="Proteomes" id="UP000023795"/>
    </source>
</evidence>
<dbReference type="PANTHER" id="PTHR28026">
    <property type="entry name" value="DUF962 DOMAIN PROTEIN (AFU_ORTHOLOGUE AFUA_8G05310)"/>
    <property type="match status" value="1"/>
</dbReference>
<dbReference type="AlphaFoldDB" id="L2F609"/>
<comment type="caution">
    <text evidence="2">The sequence shown here is derived from an EMBL/GenBank/DDBJ whole genome shotgun (WGS) entry which is preliminary data.</text>
</comment>
<feature type="transmembrane region" description="Helical" evidence="1">
    <location>
        <begin position="156"/>
        <end position="176"/>
    </location>
</feature>
<keyword evidence="3" id="KW-1185">Reference proteome</keyword>
<evidence type="ECO:0000256" key="1">
    <source>
        <dbReference type="SAM" id="Phobius"/>
    </source>
</evidence>
<feature type="transmembrane region" description="Helical" evidence="1">
    <location>
        <begin position="106"/>
        <end position="126"/>
    </location>
</feature>
<dbReference type="Pfam" id="PF06127">
    <property type="entry name" value="Mpo1-like"/>
    <property type="match status" value="1"/>
</dbReference>
<dbReference type="PANTHER" id="PTHR28026:SF9">
    <property type="entry name" value="2-HYDROXY-PALMITIC ACID DIOXYGENASE MPO1"/>
    <property type="match status" value="1"/>
</dbReference>
<keyword evidence="1" id="KW-0472">Membrane</keyword>
<organism evidence="2 3">
    <name type="scientific">Moraxella macacae 0408225</name>
    <dbReference type="NCBI Taxonomy" id="1230338"/>
    <lineage>
        <taxon>Bacteria</taxon>
        <taxon>Pseudomonadati</taxon>
        <taxon>Pseudomonadota</taxon>
        <taxon>Gammaproteobacteria</taxon>
        <taxon>Moraxellales</taxon>
        <taxon>Moraxellaceae</taxon>
        <taxon>Moraxella</taxon>
    </lineage>
</organism>
<dbReference type="eggNOG" id="COG4539">
    <property type="taxonomic scope" value="Bacteria"/>
</dbReference>
<keyword evidence="1" id="KW-1133">Transmembrane helix</keyword>
<protein>
    <recommendedName>
        <fullName evidence="4">PRS2 protein</fullName>
    </recommendedName>
</protein>
<accession>L2F609</accession>
<dbReference type="GO" id="GO:0046521">
    <property type="term" value="P:sphingoid catabolic process"/>
    <property type="evidence" value="ECO:0007669"/>
    <property type="project" value="TreeGrafter"/>
</dbReference>
<gene>
    <name evidence="2" type="ORF">MOMA_06606</name>
</gene>
<dbReference type="STRING" id="1230338.MOMA_06606"/>
<feature type="transmembrane region" description="Helical" evidence="1">
    <location>
        <begin position="133"/>
        <end position="150"/>
    </location>
</feature>
<keyword evidence="1" id="KW-0812">Transmembrane</keyword>
<name>L2F609_9GAMM</name>
<dbReference type="InterPro" id="IPR009305">
    <property type="entry name" value="Mpo1-like"/>
</dbReference>
<reference evidence="2 3" key="1">
    <citation type="journal article" date="2013" name="Genome Announc.">
        <title>Genome Sequence of Moraxella macacae 0408225, a Novel Bacterial Species Isolated from a Cynomolgus Macaque with Epistaxis.</title>
        <authorList>
            <person name="Ladner J.T."/>
            <person name="Whitehouse C.A."/>
            <person name="Koroleva G.I."/>
            <person name="Palacios G.F."/>
        </authorList>
    </citation>
    <scope>NUCLEOTIDE SEQUENCE [LARGE SCALE GENOMIC DNA]</scope>
    <source>
        <strain evidence="2 3">0408225</strain>
    </source>
</reference>
<sequence length="182" mass="20604">MRWLSICNIKTTHRISCLDFLPKCAKLAIISYEKDFVMAMFKSNKTLASWLTDYAVSHRNPTNKKIHFVCVPVIFLTIVALFWLINPFLLLAVALGVLWFYARLSWSLFIAMSVFVAICVAIVASIPIHFGGWIAVFVLAWIGQFIGHKIEGAKPSFFEDVQFLLIGPAWVALSLIKKPINK</sequence>
<evidence type="ECO:0000313" key="2">
    <source>
        <dbReference type="EMBL" id="ELA08211.1"/>
    </source>
</evidence>
<dbReference type="Proteomes" id="UP000023795">
    <property type="component" value="Unassembled WGS sequence"/>
</dbReference>
<dbReference type="PATRIC" id="fig|1230338.3.peg.1411"/>
<dbReference type="EMBL" id="ANIN01000002">
    <property type="protein sequence ID" value="ELA08211.1"/>
    <property type="molecule type" value="Genomic_DNA"/>
</dbReference>
<dbReference type="GO" id="GO:0016020">
    <property type="term" value="C:membrane"/>
    <property type="evidence" value="ECO:0007669"/>
    <property type="project" value="GOC"/>
</dbReference>
<proteinExistence type="predicted"/>
<feature type="transmembrane region" description="Helical" evidence="1">
    <location>
        <begin position="68"/>
        <end position="100"/>
    </location>
</feature>
<evidence type="ECO:0008006" key="4">
    <source>
        <dbReference type="Google" id="ProtNLM"/>
    </source>
</evidence>